<dbReference type="Gene3D" id="3.30.70.1530">
    <property type="entry name" value="Hypothetical protein rpa1041"/>
    <property type="match status" value="1"/>
</dbReference>
<dbReference type="Pfam" id="PF01514">
    <property type="entry name" value="YscJ_FliF"/>
    <property type="match status" value="1"/>
</dbReference>
<feature type="domain" description="Flagellar M-ring N-terminal" evidence="9">
    <location>
        <begin position="31"/>
        <end position="195"/>
    </location>
</feature>
<comment type="subcellular location">
    <subcellularLocation>
        <location evidence="1">Cell outer membrane</location>
        <topology evidence="1">Lipid-anchor</topology>
    </subcellularLocation>
</comment>
<dbReference type="GO" id="GO:0009306">
    <property type="term" value="P:protein secretion"/>
    <property type="evidence" value="ECO:0007669"/>
    <property type="project" value="InterPro"/>
</dbReference>
<keyword evidence="6 8" id="KW-0998">Cell outer membrane</keyword>
<reference evidence="10 11" key="1">
    <citation type="submission" date="2018-01" db="EMBL/GenBank/DDBJ databases">
        <title>Whole genome analyses suggest that Burkholderia sensu lato contains two further novel genera in the rhizoxinica-symbiotica group Mycetohabitans gen. nov., and Trinickia gen. nov.: implications for the evolution of diazotrophy and nodulation in the Burkholderiaceae.</title>
        <authorList>
            <person name="Estrada-de los Santos P."/>
            <person name="Palmer M."/>
            <person name="Chavez-Ramirez B."/>
            <person name="Beukes C."/>
            <person name="Steenkamp E.T."/>
            <person name="Hirsch A.M."/>
            <person name="Manyaka P."/>
            <person name="Maluk M."/>
            <person name="Lafos M."/>
            <person name="Crook M."/>
            <person name="Gross E."/>
            <person name="Simon M.F."/>
            <person name="Bueno dos Reis Junior F."/>
            <person name="Poole P.S."/>
            <person name="Venter S.N."/>
            <person name="James E.K."/>
        </authorList>
    </citation>
    <scope>NUCLEOTIDE SEQUENCE [LARGE SCALE GENOMIC DNA]</scope>
    <source>
        <strain evidence="10 11">GP25-8</strain>
    </source>
</reference>
<keyword evidence="8" id="KW-1133">Transmembrane helix</keyword>
<evidence type="ECO:0000256" key="7">
    <source>
        <dbReference type="ARBA" id="ARBA00023288"/>
    </source>
</evidence>
<keyword evidence="11" id="KW-1185">Reference proteome</keyword>
<dbReference type="Gene3D" id="3.30.300.30">
    <property type="match status" value="1"/>
</dbReference>
<sequence>MRKTFSRSLLRRAALQASLALALLLAGCNSELYGNLTEHDSNEMVAVLLENGVDAQKSTQDGGKTWDVAVDNAQFARAMQVLGAAGLPRRKYDNLGDLFKQSGLVSTPTEERVRFIYGVQQELSDTLSKIDGVIVARVQIVLPNNDPLASIVKPASASVFIKYRPNADLATLTQQIKNLVAHSVEGLSYDQVAVTSMPADPVVLATKARRGVLGLIVGIGLLIFFCCAAVLYVVLARKASAGRAGGLIGRFFGKRGAAADGAPAPTPVEPTMTAH</sequence>
<evidence type="ECO:0000313" key="10">
    <source>
        <dbReference type="EMBL" id="PMS16589.1"/>
    </source>
</evidence>
<feature type="transmembrane region" description="Helical" evidence="8">
    <location>
        <begin position="212"/>
        <end position="235"/>
    </location>
</feature>
<dbReference type="AlphaFoldDB" id="A0A2N7VHH5"/>
<dbReference type="PRINTS" id="PR01338">
    <property type="entry name" value="TYPE3OMKPROT"/>
</dbReference>
<dbReference type="PROSITE" id="PS51257">
    <property type="entry name" value="PROKAR_LIPOPROTEIN"/>
    <property type="match status" value="1"/>
</dbReference>
<protein>
    <recommendedName>
        <fullName evidence="8">Lipoprotein</fullName>
    </recommendedName>
</protein>
<keyword evidence="5 8" id="KW-0564">Palmitate</keyword>
<proteinExistence type="inferred from homology"/>
<dbReference type="PANTHER" id="PTHR30046">
    <property type="entry name" value="FLAGELLAR M-RING PROTEIN"/>
    <property type="match status" value="1"/>
</dbReference>
<feature type="signal peptide" evidence="8">
    <location>
        <begin position="1"/>
        <end position="22"/>
    </location>
</feature>
<organism evidence="10 11">
    <name type="scientific">Trinickia soli</name>
    <dbReference type="NCBI Taxonomy" id="380675"/>
    <lineage>
        <taxon>Bacteria</taxon>
        <taxon>Pseudomonadati</taxon>
        <taxon>Pseudomonadota</taxon>
        <taxon>Betaproteobacteria</taxon>
        <taxon>Burkholderiales</taxon>
        <taxon>Burkholderiaceae</taxon>
        <taxon>Trinickia</taxon>
    </lineage>
</organism>
<name>A0A2N7VHH5_9BURK</name>
<dbReference type="Proteomes" id="UP000235347">
    <property type="component" value="Unassembled WGS sequence"/>
</dbReference>
<evidence type="ECO:0000256" key="4">
    <source>
        <dbReference type="ARBA" id="ARBA00023136"/>
    </source>
</evidence>
<comment type="similarity">
    <text evidence="2 8">Belongs to the YscJ lipoprotein family.</text>
</comment>
<dbReference type="PANTHER" id="PTHR30046:SF2">
    <property type="entry name" value="YOP PROTEINS TRANSLOCATION LIPOPROTEIN J"/>
    <property type="match status" value="1"/>
</dbReference>
<dbReference type="GO" id="GO:0009279">
    <property type="term" value="C:cell outer membrane"/>
    <property type="evidence" value="ECO:0007669"/>
    <property type="project" value="UniProtKB-SubCell"/>
</dbReference>
<evidence type="ECO:0000256" key="6">
    <source>
        <dbReference type="ARBA" id="ARBA00023237"/>
    </source>
</evidence>
<keyword evidence="7 8" id="KW-0449">Lipoprotein</keyword>
<keyword evidence="4 8" id="KW-0472">Membrane</keyword>
<dbReference type="InterPro" id="IPR043427">
    <property type="entry name" value="YscJ/FliF"/>
</dbReference>
<dbReference type="NCBIfam" id="TIGR02544">
    <property type="entry name" value="III_secr_YscJ"/>
    <property type="match status" value="1"/>
</dbReference>
<evidence type="ECO:0000256" key="5">
    <source>
        <dbReference type="ARBA" id="ARBA00023139"/>
    </source>
</evidence>
<evidence type="ECO:0000313" key="11">
    <source>
        <dbReference type="Proteomes" id="UP000235347"/>
    </source>
</evidence>
<comment type="caution">
    <text evidence="10">The sequence shown here is derived from an EMBL/GenBank/DDBJ whole genome shotgun (WGS) entry which is preliminary data.</text>
</comment>
<keyword evidence="8" id="KW-0812">Transmembrane</keyword>
<evidence type="ECO:0000256" key="8">
    <source>
        <dbReference type="RuleBase" id="RU364102"/>
    </source>
</evidence>
<gene>
    <name evidence="10" type="ORF">C0Z19_25625</name>
</gene>
<dbReference type="InterPro" id="IPR045851">
    <property type="entry name" value="AMP-bd_C_sf"/>
</dbReference>
<evidence type="ECO:0000256" key="3">
    <source>
        <dbReference type="ARBA" id="ARBA00022729"/>
    </source>
</evidence>
<keyword evidence="3 8" id="KW-0732">Signal</keyword>
<evidence type="ECO:0000259" key="9">
    <source>
        <dbReference type="Pfam" id="PF01514"/>
    </source>
</evidence>
<dbReference type="InterPro" id="IPR003282">
    <property type="entry name" value="T3SS_SctJ"/>
</dbReference>
<evidence type="ECO:0000256" key="2">
    <source>
        <dbReference type="ARBA" id="ARBA00009509"/>
    </source>
</evidence>
<evidence type="ECO:0000256" key="1">
    <source>
        <dbReference type="ARBA" id="ARBA00004459"/>
    </source>
</evidence>
<dbReference type="InterPro" id="IPR006182">
    <property type="entry name" value="FliF_N_dom"/>
</dbReference>
<accession>A0A2N7VHH5</accession>
<feature type="chain" id="PRO_5014494676" description="Lipoprotein" evidence="8">
    <location>
        <begin position="23"/>
        <end position="275"/>
    </location>
</feature>
<dbReference type="EMBL" id="PNYB01000034">
    <property type="protein sequence ID" value="PMS16589.1"/>
    <property type="molecule type" value="Genomic_DNA"/>
</dbReference>
<dbReference type="RefSeq" id="WP_102612644.1">
    <property type="nucleotide sequence ID" value="NZ_CADIKD010000007.1"/>
</dbReference>